<dbReference type="AlphaFoldDB" id="A0A150GFP4"/>
<evidence type="ECO:0000256" key="1">
    <source>
        <dbReference type="SAM" id="MobiDB-lite"/>
    </source>
</evidence>
<dbReference type="OrthoDB" id="269956at2759"/>
<evidence type="ECO:0000313" key="2">
    <source>
        <dbReference type="EMBL" id="KXZ48661.1"/>
    </source>
</evidence>
<feature type="compositionally biased region" description="Acidic residues" evidence="1">
    <location>
        <begin position="64"/>
        <end position="90"/>
    </location>
</feature>
<dbReference type="Pfam" id="PF13920">
    <property type="entry name" value="zf-C3HC4_3"/>
    <property type="match status" value="1"/>
</dbReference>
<dbReference type="Gene3D" id="3.30.40.10">
    <property type="entry name" value="Zinc/RING finger domain, C3HC4 (zinc finger)"/>
    <property type="match status" value="1"/>
</dbReference>
<gene>
    <name evidence="2" type="ORF">GPECTOR_26g564</name>
</gene>
<name>A0A150GFP4_GONPE</name>
<dbReference type="Proteomes" id="UP000075714">
    <property type="component" value="Unassembled WGS sequence"/>
</dbReference>
<dbReference type="EMBL" id="LSYV01000027">
    <property type="protein sequence ID" value="KXZ48661.1"/>
    <property type="molecule type" value="Genomic_DNA"/>
</dbReference>
<keyword evidence="3" id="KW-1185">Reference proteome</keyword>
<evidence type="ECO:0000313" key="3">
    <source>
        <dbReference type="Proteomes" id="UP000075714"/>
    </source>
</evidence>
<proteinExistence type="predicted"/>
<comment type="caution">
    <text evidence="2">The sequence shown here is derived from an EMBL/GenBank/DDBJ whole genome shotgun (WGS) entry which is preliminary data.</text>
</comment>
<organism evidence="2 3">
    <name type="scientific">Gonium pectorale</name>
    <name type="common">Green alga</name>
    <dbReference type="NCBI Taxonomy" id="33097"/>
    <lineage>
        <taxon>Eukaryota</taxon>
        <taxon>Viridiplantae</taxon>
        <taxon>Chlorophyta</taxon>
        <taxon>core chlorophytes</taxon>
        <taxon>Chlorophyceae</taxon>
        <taxon>CS clade</taxon>
        <taxon>Chlamydomonadales</taxon>
        <taxon>Volvocaceae</taxon>
        <taxon>Gonium</taxon>
    </lineage>
</organism>
<accession>A0A150GFP4</accession>
<protein>
    <recommendedName>
        <fullName evidence="4">RING-type domain-containing protein</fullName>
    </recommendedName>
</protein>
<evidence type="ECO:0008006" key="4">
    <source>
        <dbReference type="Google" id="ProtNLM"/>
    </source>
</evidence>
<reference evidence="3" key="1">
    <citation type="journal article" date="2016" name="Nat. Commun.">
        <title>The Gonium pectorale genome demonstrates co-option of cell cycle regulation during the evolution of multicellularity.</title>
        <authorList>
            <person name="Hanschen E.R."/>
            <person name="Marriage T.N."/>
            <person name="Ferris P.J."/>
            <person name="Hamaji T."/>
            <person name="Toyoda A."/>
            <person name="Fujiyama A."/>
            <person name="Neme R."/>
            <person name="Noguchi H."/>
            <person name="Minakuchi Y."/>
            <person name="Suzuki M."/>
            <person name="Kawai-Toyooka H."/>
            <person name="Smith D.R."/>
            <person name="Sparks H."/>
            <person name="Anderson J."/>
            <person name="Bakaric R."/>
            <person name="Luria V."/>
            <person name="Karger A."/>
            <person name="Kirschner M.W."/>
            <person name="Durand P.M."/>
            <person name="Michod R.E."/>
            <person name="Nozaki H."/>
            <person name="Olson B.J."/>
        </authorList>
    </citation>
    <scope>NUCLEOTIDE SEQUENCE [LARGE SCALE GENOMIC DNA]</scope>
    <source>
        <strain evidence="3">NIES-2863</strain>
    </source>
</reference>
<dbReference type="InterPro" id="IPR013083">
    <property type="entry name" value="Znf_RING/FYVE/PHD"/>
</dbReference>
<feature type="region of interest" description="Disordered" evidence="1">
    <location>
        <begin position="58"/>
        <end position="99"/>
    </location>
</feature>
<sequence length="99" mass="10826">MADVQTAPELCLRCHKEPIAYLTLPCRHKTLCAGCAARVATGGKCCLCHKFFQKLKHLPKPGEEPEDDEETEEEEDEAADQEDDDEDDAGADGAAKPPQ</sequence>